<sequence length="126" mass="13679">MQPVSLFDLAAQQARWLSVRQSTVAGNIANVNTPGYRAADVEPFEKVLDSKSVAMRATDPRHISLGVGGSGIAVRSEENDTAVMPSENSVVMETELMKAGDVRRSFELNTAIVKAFHRMTLMSLKA</sequence>
<evidence type="ECO:0000259" key="2">
    <source>
        <dbReference type="Pfam" id="PF00460"/>
    </source>
</evidence>
<dbReference type="InterPro" id="IPR001444">
    <property type="entry name" value="Flag_bb_rod_N"/>
</dbReference>
<accession>A0A1I4DLK7</accession>
<keyword evidence="3" id="KW-0282">Flagellum</keyword>
<evidence type="ECO:0000256" key="1">
    <source>
        <dbReference type="ARBA" id="ARBA00004117"/>
    </source>
</evidence>
<dbReference type="AlphaFoldDB" id="A0A1I4DLK7"/>
<feature type="domain" description="Flagellar basal body rod protein N-terminal" evidence="2">
    <location>
        <begin position="18"/>
        <end position="37"/>
    </location>
</feature>
<keyword evidence="3" id="KW-0966">Cell projection</keyword>
<keyword evidence="4" id="KW-1185">Reference proteome</keyword>
<dbReference type="OrthoDB" id="9788334at2"/>
<dbReference type="Pfam" id="PF00460">
    <property type="entry name" value="Flg_bb_rod"/>
    <property type="match status" value="1"/>
</dbReference>
<name>A0A1I4DLK7_9HYPH</name>
<reference evidence="3 4" key="1">
    <citation type="submission" date="2016-10" db="EMBL/GenBank/DDBJ databases">
        <authorList>
            <person name="Varghese N."/>
            <person name="Submissions S."/>
        </authorList>
    </citation>
    <scope>NUCLEOTIDE SEQUENCE [LARGE SCALE GENOMIC DNA]</scope>
    <source>
        <strain evidence="3 4">DSM 21822</strain>
    </source>
</reference>
<dbReference type="EMBL" id="FOSL01000018">
    <property type="protein sequence ID" value="SFK93963.1"/>
    <property type="molecule type" value="Genomic_DNA"/>
</dbReference>
<comment type="subcellular location">
    <subcellularLocation>
        <location evidence="1">Bacterial flagellum basal body</location>
    </subcellularLocation>
</comment>
<dbReference type="GO" id="GO:0009425">
    <property type="term" value="C:bacterial-type flagellum basal body"/>
    <property type="evidence" value="ECO:0007669"/>
    <property type="project" value="UniProtKB-SubCell"/>
</dbReference>
<organism evidence="3 4">
    <name type="scientific">Neomesorhizobium albiziae</name>
    <dbReference type="NCBI Taxonomy" id="335020"/>
    <lineage>
        <taxon>Bacteria</taxon>
        <taxon>Pseudomonadati</taxon>
        <taxon>Pseudomonadota</taxon>
        <taxon>Alphaproteobacteria</taxon>
        <taxon>Hyphomicrobiales</taxon>
        <taxon>Phyllobacteriaceae</taxon>
        <taxon>Neomesorhizobium</taxon>
    </lineage>
</organism>
<keyword evidence="3" id="KW-0969">Cilium</keyword>
<evidence type="ECO:0000313" key="4">
    <source>
        <dbReference type="Proteomes" id="UP000323300"/>
    </source>
</evidence>
<gene>
    <name evidence="3" type="ORF">SAMN04488498_11851</name>
</gene>
<dbReference type="Proteomes" id="UP000323300">
    <property type="component" value="Unassembled WGS sequence"/>
</dbReference>
<protein>
    <submittedName>
        <fullName evidence="3">Flagellar basal-body rod protein FlgB</fullName>
    </submittedName>
</protein>
<evidence type="ECO:0000313" key="3">
    <source>
        <dbReference type="EMBL" id="SFK93963.1"/>
    </source>
</evidence>
<dbReference type="NCBIfam" id="NF004653">
    <property type="entry name" value="PRK06003.1"/>
    <property type="match status" value="1"/>
</dbReference>
<proteinExistence type="predicted"/>
<dbReference type="RefSeq" id="WP_149762590.1">
    <property type="nucleotide sequence ID" value="NZ_BSPE01000023.1"/>
</dbReference>